<dbReference type="EMBL" id="ALAN01000059">
    <property type="protein sequence ID" value="ETI69087.1"/>
    <property type="molecule type" value="Genomic_DNA"/>
</dbReference>
<sequence>MKKLHSLFHKRIGMPENETITFEKLADVLERTAQTIPFENLTIIENKTRDITRENLINKMLENNEGGLCYELNPLFYFYLIENGFNAALATGVVYNHAAQNYTKLGRTHVTILIRHEEQTYLIDTGFGSNLPLKPVPLSGETIVSYNGEFRIKKVNTEHGDYVLEMRLKHKDTNWKIGYAFDSRKSITNMQNLYEIQTIIKEHPVSSFNKNPLMTRLTEKGNITLTNTTFTQWADGMVSKETIDEAKFKELAKHHFGM</sequence>
<dbReference type="GO" id="GO:0016407">
    <property type="term" value="F:acetyltransferase activity"/>
    <property type="evidence" value="ECO:0007669"/>
    <property type="project" value="InterPro"/>
</dbReference>
<dbReference type="InterPro" id="IPR001447">
    <property type="entry name" value="Arylamine_N-AcTrfase"/>
</dbReference>
<accession>A0AB94IQ13</accession>
<dbReference type="RefSeq" id="WP_024028201.1">
    <property type="nucleotide sequence ID" value="NZ_ALAN01000059.1"/>
</dbReference>
<name>A0AB94IQ13_9BACI</name>
<dbReference type="PANTHER" id="PTHR11786">
    <property type="entry name" value="N-HYDROXYARYLAMINE O-ACETYLTRANSFERASE"/>
    <property type="match status" value="1"/>
</dbReference>
<comment type="similarity">
    <text evidence="1 2">Belongs to the arylamine N-acetyltransferase family.</text>
</comment>
<evidence type="ECO:0000256" key="2">
    <source>
        <dbReference type="RuleBase" id="RU003452"/>
    </source>
</evidence>
<reference evidence="3 4" key="1">
    <citation type="journal article" date="2014" name="Environ. Microbiol.">
        <title>The nitrate-ammonifying and nosZ-carrying bacterium Bacillus vireti is a potent source and sink for nitric and nitrous oxide under high nitrate conditions.</title>
        <authorList>
            <person name="Mania D."/>
            <person name="Heylen K."/>
            <person name="van Spanning R.J."/>
            <person name="Frostegard A."/>
        </authorList>
    </citation>
    <scope>NUCLEOTIDE SEQUENCE [LARGE SCALE GENOMIC DNA]</scope>
    <source>
        <strain evidence="3 4">LMG 21834</strain>
    </source>
</reference>
<protein>
    <submittedName>
        <fullName evidence="3">Arylamine N-acetyltransferase</fullName>
    </submittedName>
</protein>
<evidence type="ECO:0000313" key="4">
    <source>
        <dbReference type="Proteomes" id="UP000018877"/>
    </source>
</evidence>
<dbReference type="AlphaFoldDB" id="A0AB94IQ13"/>
<dbReference type="Pfam" id="PF00797">
    <property type="entry name" value="Acetyltransf_2"/>
    <property type="match status" value="1"/>
</dbReference>
<comment type="caution">
    <text evidence="3">The sequence shown here is derived from an EMBL/GenBank/DDBJ whole genome shotgun (WGS) entry which is preliminary data.</text>
</comment>
<dbReference type="InterPro" id="IPR038765">
    <property type="entry name" value="Papain-like_cys_pep_sf"/>
</dbReference>
<evidence type="ECO:0000256" key="1">
    <source>
        <dbReference type="ARBA" id="ARBA00006547"/>
    </source>
</evidence>
<dbReference type="InterPro" id="IPR053710">
    <property type="entry name" value="Arylamine_NAT_domain_sf"/>
</dbReference>
<organism evidence="3 4">
    <name type="scientific">Neobacillus vireti LMG 21834</name>
    <dbReference type="NCBI Taxonomy" id="1131730"/>
    <lineage>
        <taxon>Bacteria</taxon>
        <taxon>Bacillati</taxon>
        <taxon>Bacillota</taxon>
        <taxon>Bacilli</taxon>
        <taxon>Bacillales</taxon>
        <taxon>Bacillaceae</taxon>
        <taxon>Neobacillus</taxon>
    </lineage>
</organism>
<evidence type="ECO:0000313" key="3">
    <source>
        <dbReference type="EMBL" id="ETI69087.1"/>
    </source>
</evidence>
<dbReference type="Gene3D" id="3.30.2140.20">
    <property type="match status" value="1"/>
</dbReference>
<dbReference type="PANTHER" id="PTHR11786:SF0">
    <property type="entry name" value="ARYLAMINE N-ACETYLTRANSFERASE 4-RELATED"/>
    <property type="match status" value="1"/>
</dbReference>
<dbReference type="SUPFAM" id="SSF54001">
    <property type="entry name" value="Cysteine proteinases"/>
    <property type="match status" value="1"/>
</dbReference>
<dbReference type="PRINTS" id="PR01543">
    <property type="entry name" value="ANATRNSFRASE"/>
</dbReference>
<dbReference type="Proteomes" id="UP000018877">
    <property type="component" value="Unassembled WGS sequence"/>
</dbReference>
<keyword evidence="4" id="KW-1185">Reference proteome</keyword>
<proteinExistence type="inferred from homology"/>
<gene>
    <name evidence="3" type="ORF">BAVI_10016</name>
</gene>